<evidence type="ECO:0000313" key="2">
    <source>
        <dbReference type="EMBL" id="OHS93474.1"/>
    </source>
</evidence>
<dbReference type="Proteomes" id="UP000179807">
    <property type="component" value="Unassembled WGS sequence"/>
</dbReference>
<keyword evidence="3" id="KW-1185">Reference proteome</keyword>
<dbReference type="VEuPathDB" id="TrichDB:TRFO_40247"/>
<dbReference type="GeneID" id="94847792"/>
<sequence length="294" mass="34276">MAAPIDLAVDKFGPLDQDITYFTNELFNGRHWFSHVIKKTDNELVWVVRYLEFPEYIRKFNIFGDCSQYIGFSSMMNDHDENHNDVIFEKTTFHGTNYYVLLFDNPIVFPTDNQVFAYDAVQFEREVRNYRIRPTFQQKYTADCPIITDFMFPGKTTGFYFPKIPKYIPSPSLRDRFKTREILSRFTPGEKISQSDFSNTEIAIFCNNCESPIPHKLTKKETKKVDKMRKAKANKRKPRSERKPLSSSDSSSLSDDDTPSDDDRKPSHVSFPGISSQSQKSQPKSILKQYKSLE</sequence>
<proteinExistence type="predicted"/>
<organism evidence="2 3">
    <name type="scientific">Tritrichomonas foetus</name>
    <dbReference type="NCBI Taxonomy" id="1144522"/>
    <lineage>
        <taxon>Eukaryota</taxon>
        <taxon>Metamonada</taxon>
        <taxon>Parabasalia</taxon>
        <taxon>Tritrichomonadida</taxon>
        <taxon>Tritrichomonadidae</taxon>
        <taxon>Tritrichomonas</taxon>
    </lineage>
</organism>
<name>A0A1J4J267_9EUKA</name>
<protein>
    <submittedName>
        <fullName evidence="2">Uncharacterized protein</fullName>
    </submittedName>
</protein>
<feature type="compositionally biased region" description="Basic residues" evidence="1">
    <location>
        <begin position="226"/>
        <end position="240"/>
    </location>
</feature>
<accession>A0A1J4J267</accession>
<dbReference type="EMBL" id="MLAK01001398">
    <property type="protein sequence ID" value="OHS93474.1"/>
    <property type="molecule type" value="Genomic_DNA"/>
</dbReference>
<feature type="region of interest" description="Disordered" evidence="1">
    <location>
        <begin position="217"/>
        <end position="294"/>
    </location>
</feature>
<evidence type="ECO:0000313" key="3">
    <source>
        <dbReference type="Proteomes" id="UP000179807"/>
    </source>
</evidence>
<reference evidence="2" key="1">
    <citation type="submission" date="2016-10" db="EMBL/GenBank/DDBJ databases">
        <authorList>
            <person name="Benchimol M."/>
            <person name="Almeida L.G."/>
            <person name="Vasconcelos A.T."/>
            <person name="Perreira-Neves A."/>
            <person name="Rosa I.A."/>
            <person name="Tasca T."/>
            <person name="Bogo M.R."/>
            <person name="de Souza W."/>
        </authorList>
    </citation>
    <scope>NUCLEOTIDE SEQUENCE [LARGE SCALE GENOMIC DNA]</scope>
    <source>
        <strain evidence="2">K</strain>
    </source>
</reference>
<gene>
    <name evidence="2" type="ORF">TRFO_40247</name>
</gene>
<dbReference type="AlphaFoldDB" id="A0A1J4J267"/>
<dbReference type="RefSeq" id="XP_068346611.1">
    <property type="nucleotide sequence ID" value="XM_068513088.1"/>
</dbReference>
<comment type="caution">
    <text evidence="2">The sequence shown here is derived from an EMBL/GenBank/DDBJ whole genome shotgun (WGS) entry which is preliminary data.</text>
</comment>
<evidence type="ECO:0000256" key="1">
    <source>
        <dbReference type="SAM" id="MobiDB-lite"/>
    </source>
</evidence>
<feature type="compositionally biased region" description="Low complexity" evidence="1">
    <location>
        <begin position="275"/>
        <end position="294"/>
    </location>
</feature>